<protein>
    <recommendedName>
        <fullName evidence="1">Alpha-L-rhamnosidase six-hairpin glycosidase domain-containing protein</fullName>
    </recommendedName>
</protein>
<sequence>MSPMLDARKLTPRLIPHLPKISRRFDNAVTCSENSSLSDWNMLLQNDRPMKLEAGTNSIVEIESNSLTTGFLEFSFEIDGHAPLAPKIEILCVESYENYMDDGQTRSKDDRTNFKTGNLYGPIGTYICHANQTKCSYEPFWWRTFRYIRISVTTPLVDKLHSTSVNTLLNCMHETHEDCPYYEQNQFAMDTRSQLLLSYTISHSDLLAPETIHEFFASRRDDGLLETHFPNPGRSMNIPQFSLYWIFMVHDHSLHFQDITFIKKFLGTIDGILDHFSDRLNDLGLLGKFHEEGTWAFVDWVEEWFTPSRGFSSVGVPKAYFDKGAATINSLVYVMALRSGAALCEAVSRKDTASEYLDGANAIIRSVNKHCYDSNKSLYLDGPDAIGQSSQHVQIFAVLADAISGEPAKDLMRKTIHERETLGLTKASFAMSFYMFRAIAQAGIYEEVWEELLSP</sequence>
<feature type="domain" description="Alpha-L-rhamnosidase six-hairpin glycosidase" evidence="1">
    <location>
        <begin position="152"/>
        <end position="410"/>
    </location>
</feature>
<dbReference type="PANTHER" id="PTHR34987:SF2">
    <property type="entry name" value="B, PUTATIVE (AFU_ORTHOLOGUE AFUA_7G05040)-RELATED"/>
    <property type="match status" value="1"/>
</dbReference>
<gene>
    <name evidence="2" type="ORF">BOTCAL_0158g00150</name>
</gene>
<dbReference type="GO" id="GO:0003824">
    <property type="term" value="F:catalytic activity"/>
    <property type="evidence" value="ECO:0007669"/>
    <property type="project" value="UniProtKB-ARBA"/>
</dbReference>
<dbReference type="STRING" id="38488.A0A4Y8D1Y8"/>
<proteinExistence type="predicted"/>
<organism evidence="2 3">
    <name type="scientific">Botryotinia calthae</name>
    <dbReference type="NCBI Taxonomy" id="38488"/>
    <lineage>
        <taxon>Eukaryota</taxon>
        <taxon>Fungi</taxon>
        <taxon>Dikarya</taxon>
        <taxon>Ascomycota</taxon>
        <taxon>Pezizomycotina</taxon>
        <taxon>Leotiomycetes</taxon>
        <taxon>Helotiales</taxon>
        <taxon>Sclerotiniaceae</taxon>
        <taxon>Botryotinia</taxon>
    </lineage>
</organism>
<dbReference type="SUPFAM" id="SSF48208">
    <property type="entry name" value="Six-hairpin glycosidases"/>
    <property type="match status" value="1"/>
</dbReference>
<dbReference type="PANTHER" id="PTHR34987">
    <property type="entry name" value="C, PUTATIVE (AFU_ORTHOLOGUE AFUA_3G02880)-RELATED"/>
    <property type="match status" value="1"/>
</dbReference>
<evidence type="ECO:0000313" key="3">
    <source>
        <dbReference type="Proteomes" id="UP000297299"/>
    </source>
</evidence>
<dbReference type="EMBL" id="PHWZ01000158">
    <property type="protein sequence ID" value="TEY62720.1"/>
    <property type="molecule type" value="Genomic_DNA"/>
</dbReference>
<dbReference type="Proteomes" id="UP000297299">
    <property type="component" value="Unassembled WGS sequence"/>
</dbReference>
<dbReference type="InterPro" id="IPR035396">
    <property type="entry name" value="Bac_rhamnosid6H"/>
</dbReference>
<dbReference type="GO" id="GO:0005975">
    <property type="term" value="P:carbohydrate metabolic process"/>
    <property type="evidence" value="ECO:0007669"/>
    <property type="project" value="InterPro"/>
</dbReference>
<dbReference type="InterPro" id="IPR012341">
    <property type="entry name" value="6hp_glycosidase-like_sf"/>
</dbReference>
<accession>A0A4Y8D1Y8</accession>
<evidence type="ECO:0000313" key="2">
    <source>
        <dbReference type="EMBL" id="TEY62720.1"/>
    </source>
</evidence>
<keyword evidence="3" id="KW-1185">Reference proteome</keyword>
<comment type="caution">
    <text evidence="2">The sequence shown here is derived from an EMBL/GenBank/DDBJ whole genome shotgun (WGS) entry which is preliminary data.</text>
</comment>
<evidence type="ECO:0000259" key="1">
    <source>
        <dbReference type="Pfam" id="PF17389"/>
    </source>
</evidence>
<dbReference type="InterPro" id="IPR008928">
    <property type="entry name" value="6-hairpin_glycosidase_sf"/>
</dbReference>
<dbReference type="Gene3D" id="1.50.10.10">
    <property type="match status" value="1"/>
</dbReference>
<name>A0A4Y8D1Y8_9HELO</name>
<dbReference type="Pfam" id="PF17389">
    <property type="entry name" value="Bac_rhamnosid6H"/>
    <property type="match status" value="1"/>
</dbReference>
<dbReference type="AlphaFoldDB" id="A0A4Y8D1Y8"/>
<dbReference type="OrthoDB" id="6503935at2759"/>
<reference evidence="2 3" key="1">
    <citation type="submission" date="2017-11" db="EMBL/GenBank/DDBJ databases">
        <title>Comparative genomics of Botrytis spp.</title>
        <authorList>
            <person name="Valero-Jimenez C.A."/>
            <person name="Tapia P."/>
            <person name="Veloso J."/>
            <person name="Silva-Moreno E."/>
            <person name="Staats M."/>
            <person name="Valdes J.H."/>
            <person name="Van Kan J.A.L."/>
        </authorList>
    </citation>
    <scope>NUCLEOTIDE SEQUENCE [LARGE SCALE GENOMIC DNA]</scope>
    <source>
        <strain evidence="2 3">MUCL2830</strain>
    </source>
</reference>